<evidence type="ECO:0000256" key="2">
    <source>
        <dbReference type="ARBA" id="ARBA00004442"/>
    </source>
</evidence>
<dbReference type="SUPFAM" id="SSF51126">
    <property type="entry name" value="Pectin lyase-like"/>
    <property type="match status" value="1"/>
</dbReference>
<dbReference type="InterPro" id="IPR003368">
    <property type="entry name" value="POMP_repeat"/>
</dbReference>
<dbReference type="EMBL" id="CP018093">
    <property type="protein sequence ID" value="APD49759.1"/>
    <property type="molecule type" value="Genomic_DNA"/>
</dbReference>
<dbReference type="GO" id="GO:0005576">
    <property type="term" value="C:extracellular region"/>
    <property type="evidence" value="ECO:0007669"/>
    <property type="project" value="UniProtKB-SubCell"/>
</dbReference>
<keyword evidence="6" id="KW-0472">Membrane</keyword>
<evidence type="ECO:0000256" key="1">
    <source>
        <dbReference type="ARBA" id="ARBA00004196"/>
    </source>
</evidence>
<evidence type="ECO:0000256" key="6">
    <source>
        <dbReference type="ARBA" id="ARBA00023136"/>
    </source>
</evidence>
<comment type="subcellular location">
    <subcellularLocation>
        <location evidence="1">Cell envelope</location>
    </subcellularLocation>
    <subcellularLocation>
        <location evidence="2">Cell outer membrane</location>
    </subcellularLocation>
    <subcellularLocation>
        <location evidence="3">Secreted</location>
    </subcellularLocation>
</comment>
<keyword evidence="9" id="KW-1185">Reference proteome</keyword>
<evidence type="ECO:0000256" key="7">
    <source>
        <dbReference type="ARBA" id="ARBA00023237"/>
    </source>
</evidence>
<evidence type="ECO:0000313" key="8">
    <source>
        <dbReference type="EMBL" id="APD49759.1"/>
    </source>
</evidence>
<evidence type="ECO:0000256" key="4">
    <source>
        <dbReference type="ARBA" id="ARBA00022525"/>
    </source>
</evidence>
<dbReference type="AlphaFoldDB" id="A0AAC9J471"/>
<organism evidence="8 9">
    <name type="scientific">Francisella hispaniensis FSC454</name>
    <dbReference type="NCBI Taxonomy" id="1088883"/>
    <lineage>
        <taxon>Bacteria</taxon>
        <taxon>Pseudomonadati</taxon>
        <taxon>Pseudomonadota</taxon>
        <taxon>Gammaproteobacteria</taxon>
        <taxon>Thiotrichales</taxon>
        <taxon>Francisellaceae</taxon>
        <taxon>Francisella</taxon>
    </lineage>
</organism>
<evidence type="ECO:0000256" key="3">
    <source>
        <dbReference type="ARBA" id="ARBA00004613"/>
    </source>
</evidence>
<keyword evidence="4" id="KW-0964">Secreted</keyword>
<name>A0AAC9J471_9GAMM</name>
<dbReference type="Pfam" id="PF02415">
    <property type="entry name" value="Chlam_PMP"/>
    <property type="match status" value="1"/>
</dbReference>
<evidence type="ECO:0000256" key="5">
    <source>
        <dbReference type="ARBA" id="ARBA00022729"/>
    </source>
</evidence>
<keyword evidence="7" id="KW-0998">Cell outer membrane</keyword>
<dbReference type="KEGG" id="fhi:FSC454_00680"/>
<protein>
    <submittedName>
        <fullName evidence="8">Uncharacterized protein</fullName>
    </submittedName>
</protein>
<keyword evidence="5" id="KW-0732">Signal</keyword>
<proteinExistence type="predicted"/>
<evidence type="ECO:0000313" key="9">
    <source>
        <dbReference type="Proteomes" id="UP000182459"/>
    </source>
</evidence>
<gene>
    <name evidence="8" type="ORF">FSC454_00680</name>
</gene>
<dbReference type="GO" id="GO:0009279">
    <property type="term" value="C:cell outer membrane"/>
    <property type="evidence" value="ECO:0007669"/>
    <property type="project" value="UniProtKB-SubCell"/>
</dbReference>
<dbReference type="RefSeq" id="WP_071794755.1">
    <property type="nucleotide sequence ID" value="NZ_CP018093.1"/>
</dbReference>
<reference evidence="8 9" key="1">
    <citation type="submission" date="2016-11" db="EMBL/GenBank/DDBJ databases">
        <authorList>
            <person name="Hagglund E."/>
            <person name="Bystrom M."/>
            <person name="Naslund J."/>
            <person name="Stenberg P."/>
            <person name="Sjodin A."/>
        </authorList>
    </citation>
    <scope>NUCLEOTIDE SEQUENCE [LARGE SCALE GENOMIC DNA]</scope>
    <source>
        <strain evidence="8 9">CCUG 58020</strain>
    </source>
</reference>
<dbReference type="Proteomes" id="UP000182459">
    <property type="component" value="Chromosome"/>
</dbReference>
<sequence length="105" mass="11148">MSFGSNMSINNSAFVRNIVKSRGGAIVVNYGSNPTITDGVFANNYSNGTGGAIWVYDQASQFGGTSLNILSSKFIDNKSDYKSNQVEIVSGGVTYKGENNLVFSS</sequence>
<dbReference type="InterPro" id="IPR011050">
    <property type="entry name" value="Pectin_lyase_fold/virulence"/>
</dbReference>
<accession>A0AAC9J471</accession>